<evidence type="ECO:0000259" key="6">
    <source>
        <dbReference type="Pfam" id="PF02362"/>
    </source>
</evidence>
<dbReference type="GO" id="GO:0005634">
    <property type="term" value="C:nucleus"/>
    <property type="evidence" value="ECO:0007669"/>
    <property type="project" value="UniProtKB-SubCell"/>
</dbReference>
<reference evidence="7" key="1">
    <citation type="submission" date="2023-03" db="EMBL/GenBank/DDBJ databases">
        <authorList>
            <person name="Julca I."/>
        </authorList>
    </citation>
    <scope>NUCLEOTIDE SEQUENCE</scope>
</reference>
<keyword evidence="4" id="KW-0804">Transcription</keyword>
<dbReference type="SUPFAM" id="SSF101936">
    <property type="entry name" value="DNA-binding pseudobarrel domain"/>
    <property type="match status" value="1"/>
</dbReference>
<evidence type="ECO:0000313" key="8">
    <source>
        <dbReference type="Proteomes" id="UP001161247"/>
    </source>
</evidence>
<evidence type="ECO:0000313" key="7">
    <source>
        <dbReference type="EMBL" id="CAI9094553.1"/>
    </source>
</evidence>
<evidence type="ECO:0000256" key="5">
    <source>
        <dbReference type="ARBA" id="ARBA00023242"/>
    </source>
</evidence>
<accession>A0AAV1CHN2</accession>
<dbReference type="InterPro" id="IPR015300">
    <property type="entry name" value="DNA-bd_pseudobarrel_sf"/>
</dbReference>
<gene>
    <name evidence="7" type="ORF">OLC1_LOCUS5694</name>
</gene>
<keyword evidence="8" id="KW-1185">Reference proteome</keyword>
<evidence type="ECO:0000256" key="1">
    <source>
        <dbReference type="ARBA" id="ARBA00004123"/>
    </source>
</evidence>
<dbReference type="AlphaFoldDB" id="A0AAV1CHN2"/>
<evidence type="ECO:0000256" key="2">
    <source>
        <dbReference type="ARBA" id="ARBA00023015"/>
    </source>
</evidence>
<dbReference type="GO" id="GO:0003677">
    <property type="term" value="F:DNA binding"/>
    <property type="evidence" value="ECO:0007669"/>
    <property type="project" value="UniProtKB-KW"/>
</dbReference>
<name>A0AAV1CHN2_OLDCO</name>
<proteinExistence type="predicted"/>
<dbReference type="EMBL" id="OX459119">
    <property type="protein sequence ID" value="CAI9094553.1"/>
    <property type="molecule type" value="Genomic_DNA"/>
</dbReference>
<dbReference type="Pfam" id="PF02362">
    <property type="entry name" value="B3"/>
    <property type="match status" value="1"/>
</dbReference>
<keyword evidence="3" id="KW-0238">DNA-binding</keyword>
<dbReference type="InterPro" id="IPR003340">
    <property type="entry name" value="B3_DNA-bd"/>
</dbReference>
<keyword evidence="2" id="KW-0805">Transcription regulation</keyword>
<evidence type="ECO:0000256" key="4">
    <source>
        <dbReference type="ARBA" id="ARBA00023163"/>
    </source>
</evidence>
<keyword evidence="5" id="KW-0539">Nucleus</keyword>
<sequence>MGEFLQVVPNEFRLQMELAIHFWNEAGVELPFELVLNARDGSWNINVLYERHFGVVFGENRFCVLMWVCAENAFELPQSITLPCGVEEVCELKLRSSKGMFIVNAKTNIDGNWVLFGNEWKRLVGAHNINSNAYLIFQKENGLMYDIKVCREADPYFELNIQEHHKNWVTIPAAFIDVYDVRSMKVVLISLKGRFKLQVKHFRGRGRKQSKHIVFGTGWKDFYKRNYLSNGAKCRFQLMKASGNQSADTFMMNVVVKK</sequence>
<feature type="domain" description="TF-B3" evidence="6">
    <location>
        <begin position="163"/>
        <end position="243"/>
    </location>
</feature>
<protein>
    <submittedName>
        <fullName evidence="7">OLC1v1030313C1</fullName>
    </submittedName>
</protein>
<dbReference type="Gene3D" id="2.40.330.10">
    <property type="entry name" value="DNA-binding pseudobarrel domain"/>
    <property type="match status" value="1"/>
</dbReference>
<dbReference type="Proteomes" id="UP001161247">
    <property type="component" value="Chromosome 2"/>
</dbReference>
<organism evidence="7 8">
    <name type="scientific">Oldenlandia corymbosa var. corymbosa</name>
    <dbReference type="NCBI Taxonomy" id="529605"/>
    <lineage>
        <taxon>Eukaryota</taxon>
        <taxon>Viridiplantae</taxon>
        <taxon>Streptophyta</taxon>
        <taxon>Embryophyta</taxon>
        <taxon>Tracheophyta</taxon>
        <taxon>Spermatophyta</taxon>
        <taxon>Magnoliopsida</taxon>
        <taxon>eudicotyledons</taxon>
        <taxon>Gunneridae</taxon>
        <taxon>Pentapetalae</taxon>
        <taxon>asterids</taxon>
        <taxon>lamiids</taxon>
        <taxon>Gentianales</taxon>
        <taxon>Rubiaceae</taxon>
        <taxon>Rubioideae</taxon>
        <taxon>Spermacoceae</taxon>
        <taxon>Hedyotis-Oldenlandia complex</taxon>
        <taxon>Oldenlandia</taxon>
    </lineage>
</organism>
<evidence type="ECO:0000256" key="3">
    <source>
        <dbReference type="ARBA" id="ARBA00023125"/>
    </source>
</evidence>
<comment type="subcellular location">
    <subcellularLocation>
        <location evidence="1">Nucleus</location>
    </subcellularLocation>
</comment>